<sequence>MKKTSFIALITLSSLVLSQVAAFADEGTPPVDSTASVVVTPTQPSSTPSETNPTPTIPPVDNTATPNVTPSIPDASTDPTTPSTTEPSKDDAVLPKDSSSTVEPSTDKQDSTTSPSEDTTQKPSDQPNQTDTTDKQDTTTIDNKTVTVPTVDGGKTTLTPSVDVPTNNPNVSAQTAVNAGGSQVGTTSQVTGQIVQNVTPAAPVYTNTGYQIVSTLNSQVVVAYADGSRATVSPEEVGGTVNADKTISVQTASGEMKTLPSTGDELGLLASFSGFVLLIGAWLLRKKNGADKA</sequence>
<feature type="region of interest" description="Disordered" evidence="1">
    <location>
        <begin position="26"/>
        <end position="169"/>
    </location>
</feature>
<accession>A0AAU7PWE0</accession>
<evidence type="ECO:0000313" key="4">
    <source>
        <dbReference type="EMBL" id="XBS56735.1"/>
    </source>
</evidence>
<proteinExistence type="predicted"/>
<feature type="compositionally biased region" description="Low complexity" evidence="1">
    <location>
        <begin position="33"/>
        <end position="54"/>
    </location>
</feature>
<keyword evidence="2" id="KW-0812">Transmembrane</keyword>
<dbReference type="NCBIfam" id="TIGR01167">
    <property type="entry name" value="LPXTG_anchor"/>
    <property type="match status" value="1"/>
</dbReference>
<evidence type="ECO:0000256" key="2">
    <source>
        <dbReference type="SAM" id="Phobius"/>
    </source>
</evidence>
<feature type="transmembrane region" description="Helical" evidence="2">
    <location>
        <begin position="266"/>
        <end position="284"/>
    </location>
</feature>
<gene>
    <name evidence="4" type="ORF">ABKA15_06845</name>
</gene>
<protein>
    <submittedName>
        <fullName evidence="4">LPXTG cell wall anchor domain-containing protein</fullName>
    </submittedName>
</protein>
<feature type="signal peptide" evidence="3">
    <location>
        <begin position="1"/>
        <end position="24"/>
    </location>
</feature>
<dbReference type="AlphaFoldDB" id="A0AAU7PWE0"/>
<name>A0AAU7PWE0_9STRE</name>
<feature type="compositionally biased region" description="Low complexity" evidence="1">
    <location>
        <begin position="69"/>
        <end position="86"/>
    </location>
</feature>
<keyword evidence="2" id="KW-0472">Membrane</keyword>
<feature type="compositionally biased region" description="Polar residues" evidence="1">
    <location>
        <begin position="111"/>
        <end position="127"/>
    </location>
</feature>
<evidence type="ECO:0000256" key="3">
    <source>
        <dbReference type="SAM" id="SignalP"/>
    </source>
</evidence>
<organism evidence="4">
    <name type="scientific">Streptococcus sp. KHUD_010</name>
    <dbReference type="NCBI Taxonomy" id="3157339"/>
    <lineage>
        <taxon>Bacteria</taxon>
        <taxon>Bacillati</taxon>
        <taxon>Bacillota</taxon>
        <taxon>Bacilli</taxon>
        <taxon>Lactobacillales</taxon>
        <taxon>Streptococcaceae</taxon>
        <taxon>Streptococcus</taxon>
    </lineage>
</organism>
<evidence type="ECO:0000256" key="1">
    <source>
        <dbReference type="SAM" id="MobiDB-lite"/>
    </source>
</evidence>
<keyword evidence="2" id="KW-1133">Transmembrane helix</keyword>
<reference evidence="4" key="1">
    <citation type="submission" date="2024-06" db="EMBL/GenBank/DDBJ databases">
        <title>Complete genome sequence of Streptococcus sp. KHUD_010.</title>
        <authorList>
            <person name="Lee J.-H."/>
            <person name="Moon J.-H."/>
        </authorList>
    </citation>
    <scope>NUCLEOTIDE SEQUENCE</scope>
    <source>
        <strain evidence="4">KHUD_010</strain>
    </source>
</reference>
<feature type="chain" id="PRO_5043335985" evidence="3">
    <location>
        <begin position="25"/>
        <end position="293"/>
    </location>
</feature>
<feature type="compositionally biased region" description="Polar residues" evidence="1">
    <location>
        <begin position="156"/>
        <end position="169"/>
    </location>
</feature>
<dbReference type="EMBL" id="CP157941">
    <property type="protein sequence ID" value="XBS56735.1"/>
    <property type="molecule type" value="Genomic_DNA"/>
</dbReference>
<dbReference type="RefSeq" id="WP_049512528.1">
    <property type="nucleotide sequence ID" value="NZ_CP157941.1"/>
</dbReference>
<keyword evidence="3" id="KW-0732">Signal</keyword>